<name>A0A2L2XFP4_9FIRM</name>
<reference evidence="3" key="1">
    <citation type="submission" date="2018-02" db="EMBL/GenBank/DDBJ databases">
        <title>Genome sequence of Desulfocucumis palustris strain NAW-5.</title>
        <authorList>
            <person name="Watanabe M."/>
            <person name="Kojima H."/>
            <person name="Fukui M."/>
        </authorList>
    </citation>
    <scope>NUCLEOTIDE SEQUENCE [LARGE SCALE GENOMIC DNA]</scope>
    <source>
        <strain evidence="3">NAW-5</strain>
    </source>
</reference>
<evidence type="ECO:0000313" key="2">
    <source>
        <dbReference type="EMBL" id="GBF35058.1"/>
    </source>
</evidence>
<protein>
    <submittedName>
        <fullName evidence="2">Uncharacterized protein</fullName>
    </submittedName>
</protein>
<sequence length="54" mass="5646">MKVPTGGIPAYAGEPASALANSRREVSRSGKKPEPTVIVRMEEDKAVSNPTPAP</sequence>
<accession>A0A2L2XFP4</accession>
<feature type="region of interest" description="Disordered" evidence="1">
    <location>
        <begin position="1"/>
        <end position="54"/>
    </location>
</feature>
<feature type="compositionally biased region" description="Basic and acidic residues" evidence="1">
    <location>
        <begin position="22"/>
        <end position="46"/>
    </location>
</feature>
<comment type="caution">
    <text evidence="2">The sequence shown here is derived from an EMBL/GenBank/DDBJ whole genome shotgun (WGS) entry which is preliminary data.</text>
</comment>
<evidence type="ECO:0000256" key="1">
    <source>
        <dbReference type="SAM" id="MobiDB-lite"/>
    </source>
</evidence>
<dbReference type="Proteomes" id="UP000239549">
    <property type="component" value="Unassembled WGS sequence"/>
</dbReference>
<evidence type="ECO:0000313" key="3">
    <source>
        <dbReference type="Proteomes" id="UP000239549"/>
    </source>
</evidence>
<dbReference type="EMBL" id="BFAV01000157">
    <property type="protein sequence ID" value="GBF35058.1"/>
    <property type="molecule type" value="Genomic_DNA"/>
</dbReference>
<keyword evidence="3" id="KW-1185">Reference proteome</keyword>
<dbReference type="AlphaFoldDB" id="A0A2L2XFP4"/>
<gene>
    <name evidence="2" type="ORF">DCCM_4181</name>
</gene>
<proteinExistence type="predicted"/>
<organism evidence="2 3">
    <name type="scientific">Desulfocucumis palustris</name>
    <dbReference type="NCBI Taxonomy" id="1898651"/>
    <lineage>
        <taxon>Bacteria</taxon>
        <taxon>Bacillati</taxon>
        <taxon>Bacillota</taxon>
        <taxon>Clostridia</taxon>
        <taxon>Eubacteriales</taxon>
        <taxon>Desulfocucumaceae</taxon>
        <taxon>Desulfocucumis</taxon>
    </lineage>
</organism>